<dbReference type="InterPro" id="IPR018117">
    <property type="entry name" value="C5_DNA_meth_AS"/>
</dbReference>
<feature type="active site" evidence="5">
    <location>
        <position position="142"/>
    </location>
</feature>
<accession>A0A6P8ZLE8</accession>
<dbReference type="EC" id="2.1.1.37" evidence="1"/>
<dbReference type="KEGG" id="tpal:117643764"/>
<dbReference type="RefSeq" id="XP_034238729.1">
    <property type="nucleotide sequence ID" value="XM_034382838.1"/>
</dbReference>
<organism evidence="7">
    <name type="scientific">Thrips palmi</name>
    <name type="common">Melon thrips</name>
    <dbReference type="NCBI Taxonomy" id="161013"/>
    <lineage>
        <taxon>Eukaryota</taxon>
        <taxon>Metazoa</taxon>
        <taxon>Ecdysozoa</taxon>
        <taxon>Arthropoda</taxon>
        <taxon>Hexapoda</taxon>
        <taxon>Insecta</taxon>
        <taxon>Pterygota</taxon>
        <taxon>Neoptera</taxon>
        <taxon>Paraneoptera</taxon>
        <taxon>Thysanoptera</taxon>
        <taxon>Terebrantia</taxon>
        <taxon>Thripoidea</taxon>
        <taxon>Thripidae</taxon>
        <taxon>Thrips</taxon>
    </lineage>
</organism>
<dbReference type="AlphaFoldDB" id="A0A6P8ZLE8"/>
<dbReference type="InterPro" id="IPR029063">
    <property type="entry name" value="SAM-dependent_MTases_sf"/>
</dbReference>
<dbReference type="Gene3D" id="3.40.50.150">
    <property type="entry name" value="Vaccinia Virus protein VP39"/>
    <property type="match status" value="1"/>
</dbReference>
<dbReference type="PANTHER" id="PTHR23068">
    <property type="entry name" value="DNA CYTOSINE-5- -METHYLTRANSFERASE 3-RELATED"/>
    <property type="match status" value="1"/>
</dbReference>
<gene>
    <name evidence="7" type="primary">LOC117643764</name>
</gene>
<name>A0A6P8ZLE8_THRPL</name>
<dbReference type="GO" id="GO:0032259">
    <property type="term" value="P:methylation"/>
    <property type="evidence" value="ECO:0007669"/>
    <property type="project" value="UniProtKB-KW"/>
</dbReference>
<evidence type="ECO:0000313" key="7">
    <source>
        <dbReference type="RefSeq" id="XP_034238729.1"/>
    </source>
</evidence>
<reference evidence="7" key="1">
    <citation type="submission" date="2025-08" db="UniProtKB">
        <authorList>
            <consortium name="RefSeq"/>
        </authorList>
    </citation>
    <scope>IDENTIFICATION</scope>
    <source>
        <tissue evidence="7">Total insect</tissue>
    </source>
</reference>
<keyword evidence="4 5" id="KW-0949">S-adenosyl-L-methionine</keyword>
<dbReference type="Proteomes" id="UP000515158">
    <property type="component" value="Unplaced"/>
</dbReference>
<evidence type="ECO:0000256" key="2">
    <source>
        <dbReference type="ARBA" id="ARBA00022603"/>
    </source>
</evidence>
<dbReference type="GO" id="GO:0005634">
    <property type="term" value="C:nucleus"/>
    <property type="evidence" value="ECO:0007669"/>
    <property type="project" value="TreeGrafter"/>
</dbReference>
<evidence type="ECO:0000256" key="3">
    <source>
        <dbReference type="ARBA" id="ARBA00022679"/>
    </source>
</evidence>
<dbReference type="InterPro" id="IPR001525">
    <property type="entry name" value="C5_MeTfrase"/>
</dbReference>
<dbReference type="PROSITE" id="PS00094">
    <property type="entry name" value="C5_MTASE_1"/>
    <property type="match status" value="1"/>
</dbReference>
<sequence>MPRKARKYKKRKRGYRRRLCAPKKGCPRYSGTKQLFASCRPDVAGDDDFRGFDVAPLPPKPANEGICMLSLFDGIGTSILALDSIGIPVRKYYSSEVDEKANMVLKFNHSSRITMIGCVTTISNDTLESLDNINLLLGGSPCQQISRANPLKKGSQAPGSSASLFYEYVRIRDHLAKLAEDRKENFFWLFENTFCTDHVTLVEMTRCLGTHPAMRCASEYGSAMKRKMYWWGNIPHLHDLPKSQVEYPNLQDFLMPYRSAGVPLLPTLTSTFHSQLCGKEKSLPVIEGTQRAPLLLTEMEELFGVGRHYTDVGISQSDRWRLLGNAWAVPVVVDILKHLKAEFCKAASVD</sequence>
<dbReference type="SUPFAM" id="SSF53335">
    <property type="entry name" value="S-adenosyl-L-methionine-dependent methyltransferases"/>
    <property type="match status" value="1"/>
</dbReference>
<comment type="similarity">
    <text evidence="5">Belongs to the class I-like SAM-binding methyltransferase superfamily. C5-methyltransferase family.</text>
</comment>
<evidence type="ECO:0000256" key="4">
    <source>
        <dbReference type="ARBA" id="ARBA00022691"/>
    </source>
</evidence>
<dbReference type="PANTHER" id="PTHR23068:SF25">
    <property type="entry name" value="DNA (CYTOSINE-5)-METHYLTRANSFERASE DRM2"/>
    <property type="match status" value="1"/>
</dbReference>
<dbReference type="OrthoDB" id="641149at2759"/>
<evidence type="ECO:0000256" key="5">
    <source>
        <dbReference type="PROSITE-ProRule" id="PRU01016"/>
    </source>
</evidence>
<dbReference type="PROSITE" id="PS51679">
    <property type="entry name" value="SAM_MT_C5"/>
    <property type="match status" value="1"/>
</dbReference>
<dbReference type="InParanoid" id="A0A6P8ZLE8"/>
<evidence type="ECO:0000256" key="1">
    <source>
        <dbReference type="ARBA" id="ARBA00011975"/>
    </source>
</evidence>
<protein>
    <recommendedName>
        <fullName evidence="1">DNA (cytosine-5-)-methyltransferase</fullName>
        <ecNumber evidence="1">2.1.1.37</ecNumber>
    </recommendedName>
</protein>
<keyword evidence="6" id="KW-1185">Reference proteome</keyword>
<dbReference type="GeneID" id="117643764"/>
<evidence type="ECO:0000313" key="6">
    <source>
        <dbReference type="Proteomes" id="UP000515158"/>
    </source>
</evidence>
<dbReference type="Pfam" id="PF00145">
    <property type="entry name" value="DNA_methylase"/>
    <property type="match status" value="1"/>
</dbReference>
<dbReference type="InterPro" id="IPR050390">
    <property type="entry name" value="C5-Methyltransferase"/>
</dbReference>
<keyword evidence="3 5" id="KW-0808">Transferase</keyword>
<keyword evidence="2 5" id="KW-0489">Methyltransferase</keyword>
<proteinExistence type="inferred from homology"/>
<dbReference type="GO" id="GO:0003886">
    <property type="term" value="F:DNA (cytosine-5-)-methyltransferase activity"/>
    <property type="evidence" value="ECO:0007669"/>
    <property type="project" value="UniProtKB-EC"/>
</dbReference>